<dbReference type="AlphaFoldDB" id="A0ABD1ITT6"/>
<keyword evidence="2" id="KW-0732">Signal</keyword>
<feature type="signal peptide" evidence="2">
    <location>
        <begin position="1"/>
        <end position="28"/>
    </location>
</feature>
<dbReference type="FunFam" id="1.10.418.10:FF:000038">
    <property type="entry name" value="LIM and calponin homology domains-containing protein 1"/>
    <property type="match status" value="1"/>
</dbReference>
<dbReference type="InterPro" id="IPR001715">
    <property type="entry name" value="CH_dom"/>
</dbReference>
<dbReference type="PANTHER" id="PTHR15551">
    <property type="entry name" value="LIM DOMAIN ONLY 7"/>
    <property type="match status" value="1"/>
</dbReference>
<evidence type="ECO:0000256" key="1">
    <source>
        <dbReference type="SAM" id="MobiDB-lite"/>
    </source>
</evidence>
<dbReference type="Gene3D" id="1.10.418.10">
    <property type="entry name" value="Calponin-like domain"/>
    <property type="match status" value="1"/>
</dbReference>
<dbReference type="SUPFAM" id="SSF47576">
    <property type="entry name" value="Calponin-homology domain, CH-domain"/>
    <property type="match status" value="1"/>
</dbReference>
<proteinExistence type="predicted"/>
<dbReference type="PROSITE" id="PS50021">
    <property type="entry name" value="CH"/>
    <property type="match status" value="1"/>
</dbReference>
<dbReference type="PRINTS" id="PR00888">
    <property type="entry name" value="SM22CALPONIN"/>
</dbReference>
<dbReference type="Proteomes" id="UP001591681">
    <property type="component" value="Unassembled WGS sequence"/>
</dbReference>
<organism evidence="4 5">
    <name type="scientific">Coilia grayii</name>
    <name type="common">Gray's grenadier anchovy</name>
    <dbReference type="NCBI Taxonomy" id="363190"/>
    <lineage>
        <taxon>Eukaryota</taxon>
        <taxon>Metazoa</taxon>
        <taxon>Chordata</taxon>
        <taxon>Craniata</taxon>
        <taxon>Vertebrata</taxon>
        <taxon>Euteleostomi</taxon>
        <taxon>Actinopterygii</taxon>
        <taxon>Neopterygii</taxon>
        <taxon>Teleostei</taxon>
        <taxon>Clupei</taxon>
        <taxon>Clupeiformes</taxon>
        <taxon>Clupeoidei</taxon>
        <taxon>Engraulidae</taxon>
        <taxon>Coilinae</taxon>
        <taxon>Coilia</taxon>
    </lineage>
</organism>
<dbReference type="Pfam" id="PF15949">
    <property type="entry name" value="DUF4757"/>
    <property type="match status" value="1"/>
</dbReference>
<feature type="chain" id="PRO_5044747745" description="Calponin-homology (CH) domain-containing protein" evidence="2">
    <location>
        <begin position="29"/>
        <end position="338"/>
    </location>
</feature>
<protein>
    <recommendedName>
        <fullName evidence="3">Calponin-homology (CH) domain-containing protein</fullName>
    </recommendedName>
</protein>
<feature type="compositionally biased region" description="Polar residues" evidence="1">
    <location>
        <begin position="263"/>
        <end position="273"/>
    </location>
</feature>
<feature type="compositionally biased region" description="Polar residues" evidence="1">
    <location>
        <begin position="199"/>
        <end position="209"/>
    </location>
</feature>
<dbReference type="InterPro" id="IPR036872">
    <property type="entry name" value="CH_dom_sf"/>
</dbReference>
<gene>
    <name evidence="4" type="ORF">ACEWY4_027145</name>
</gene>
<feature type="region of interest" description="Disordered" evidence="1">
    <location>
        <begin position="177"/>
        <end position="300"/>
    </location>
</feature>
<accession>A0ABD1ITT6</accession>
<comment type="caution">
    <text evidence="4">The sequence shown here is derived from an EMBL/GenBank/DDBJ whole genome shotgun (WGS) entry which is preliminary data.</text>
</comment>
<feature type="compositionally biased region" description="Basic and acidic residues" evidence="1">
    <location>
        <begin position="222"/>
        <end position="246"/>
    </location>
</feature>
<evidence type="ECO:0000313" key="4">
    <source>
        <dbReference type="EMBL" id="KAL2077641.1"/>
    </source>
</evidence>
<feature type="domain" description="Calponin-homology (CH)" evidence="3">
    <location>
        <begin position="9"/>
        <end position="130"/>
    </location>
</feature>
<dbReference type="PANTHER" id="PTHR15551:SF5">
    <property type="entry name" value="LIM AND CALPONIN HOMOLOGY DOMAINS-CONTAINING PROTEIN 1 ISOFORM X1"/>
    <property type="match status" value="1"/>
</dbReference>
<evidence type="ECO:0000256" key="2">
    <source>
        <dbReference type="SAM" id="SignalP"/>
    </source>
</evidence>
<reference evidence="4 5" key="1">
    <citation type="submission" date="2024-09" db="EMBL/GenBank/DDBJ databases">
        <title>A chromosome-level genome assembly of Gray's grenadier anchovy, Coilia grayii.</title>
        <authorList>
            <person name="Fu Z."/>
        </authorList>
    </citation>
    <scope>NUCLEOTIDE SEQUENCE [LARGE SCALE GENOMIC DNA]</scope>
    <source>
        <strain evidence="4">G4</strain>
        <tissue evidence="4">Muscle</tissue>
    </source>
</reference>
<dbReference type="InterPro" id="IPR031865">
    <property type="entry name" value="DUF4757"/>
</dbReference>
<dbReference type="EMBL" id="JBHFQA010000024">
    <property type="protein sequence ID" value="KAL2077641.1"/>
    <property type="molecule type" value="Genomic_DNA"/>
</dbReference>
<keyword evidence="5" id="KW-1185">Reference proteome</keyword>
<sequence length="338" mass="37597">MWWFVWPLPSPSDFFFFFFFSSPQAVTGRCFGEKDFRGGLENGILLCELLSSIKPGLVKKINRLATPIAGLDNLTLFLRGCEELGLKGTQLFDPGDLQDTSTRATAKGSDCSRRLKNVLITIYWLGKAANSCASYSGPTLDLKEFEGLFSQMRKEAEDSDSPKRSIRDSGYIDCWDSERSDSLSPPRHGREDSFDSLDSFGSRSRQTPSPDVLVARGSSDGRGSDSESDFPHRRAMPDVRKDDMLARRTSVSEPRTALPFNQYLPNKSNQTAYMPTPLRRKQRPERDETGRKSWSTATSPIGGDRPFRPCCGYLWSFHNILVVMSTGATGIVGGGVIT</sequence>
<evidence type="ECO:0000313" key="5">
    <source>
        <dbReference type="Proteomes" id="UP001591681"/>
    </source>
</evidence>
<name>A0ABD1ITT6_9TELE</name>
<dbReference type="Pfam" id="PF00307">
    <property type="entry name" value="CH"/>
    <property type="match status" value="1"/>
</dbReference>
<dbReference type="InterPro" id="IPR003096">
    <property type="entry name" value="SM22_calponin"/>
</dbReference>
<evidence type="ECO:0000259" key="3">
    <source>
        <dbReference type="PROSITE" id="PS50021"/>
    </source>
</evidence>